<gene>
    <name evidence="1" type="ORF">EGJ44_13370</name>
</gene>
<dbReference type="AlphaFoldDB" id="A0A3R9CRA9"/>
<protein>
    <submittedName>
        <fullName evidence="1">DNA-binding protein</fullName>
    </submittedName>
</protein>
<dbReference type="Proteomes" id="UP000272833">
    <property type="component" value="Unassembled WGS sequence"/>
</dbReference>
<dbReference type="EMBL" id="RHRS01000032">
    <property type="protein sequence ID" value="RRW34726.1"/>
    <property type="molecule type" value="Genomic_DNA"/>
</dbReference>
<dbReference type="Gene3D" id="1.10.260.40">
    <property type="entry name" value="lambda repressor-like DNA-binding domains"/>
    <property type="match status" value="1"/>
</dbReference>
<organism evidence="1 2">
    <name type="scientific">Ectopseudomonas oleovorans</name>
    <name type="common">Pseudomonas oleovorans</name>
    <dbReference type="NCBI Taxonomy" id="301"/>
    <lineage>
        <taxon>Bacteria</taxon>
        <taxon>Pseudomonadati</taxon>
        <taxon>Pseudomonadota</taxon>
        <taxon>Gammaproteobacteria</taxon>
        <taxon>Pseudomonadales</taxon>
        <taxon>Pseudomonadaceae</taxon>
        <taxon>Ectopseudomonas</taxon>
    </lineage>
</organism>
<evidence type="ECO:0000313" key="1">
    <source>
        <dbReference type="EMBL" id="RRW34726.1"/>
    </source>
</evidence>
<sequence length="84" mass="9707">MDGITDRAKLLIESTSLDDLTRAGETNYNRWMNLKRGRARVGADEIEILCRKFPQYRWWLLTGETMPDKGQTSPAYEEADRNLG</sequence>
<reference evidence="1 2" key="1">
    <citation type="submission" date="2018-10" db="EMBL/GenBank/DDBJ databases">
        <title>Transmission dynamics of multidrug resistant bacteria on intensive care unit surfaces.</title>
        <authorList>
            <person name="D'Souza A.W."/>
            <person name="Potter R.F."/>
            <person name="Wallace M."/>
            <person name="Shupe A."/>
            <person name="Patel S."/>
            <person name="Sun S."/>
            <person name="Gul D."/>
            <person name="Kwon J.H."/>
            <person name="Andleeb S."/>
            <person name="Burnham C.-A.D."/>
            <person name="Dantas G."/>
        </authorList>
    </citation>
    <scope>NUCLEOTIDE SEQUENCE [LARGE SCALE GENOMIC DNA]</scope>
    <source>
        <strain evidence="1 2">PO_271</strain>
    </source>
</reference>
<keyword evidence="1" id="KW-0238">DNA-binding</keyword>
<dbReference type="InterPro" id="IPR010982">
    <property type="entry name" value="Lambda_DNA-bd_dom_sf"/>
</dbReference>
<accession>A0A3R9CRA9</accession>
<dbReference type="GO" id="GO:0003677">
    <property type="term" value="F:DNA binding"/>
    <property type="evidence" value="ECO:0007669"/>
    <property type="project" value="UniProtKB-KW"/>
</dbReference>
<evidence type="ECO:0000313" key="2">
    <source>
        <dbReference type="Proteomes" id="UP000272833"/>
    </source>
</evidence>
<name>A0A3R9CRA9_ECTOL</name>
<proteinExistence type="predicted"/>
<comment type="caution">
    <text evidence="1">The sequence shown here is derived from an EMBL/GenBank/DDBJ whole genome shotgun (WGS) entry which is preliminary data.</text>
</comment>